<dbReference type="Gene3D" id="1.10.3720.10">
    <property type="entry name" value="MetI-like"/>
    <property type="match status" value="1"/>
</dbReference>
<dbReference type="InterPro" id="IPR035906">
    <property type="entry name" value="MetI-like_sf"/>
</dbReference>
<feature type="transmembrane region" description="Helical" evidence="5">
    <location>
        <begin position="193"/>
        <end position="219"/>
    </location>
</feature>
<feature type="transmembrane region" description="Helical" evidence="5">
    <location>
        <begin position="257"/>
        <end position="279"/>
    </location>
</feature>
<keyword evidence="3 5" id="KW-1133">Transmembrane helix</keyword>
<comment type="caution">
    <text evidence="7">The sequence shown here is derived from an EMBL/GenBank/DDBJ whole genome shotgun (WGS) entry which is preliminary data.</text>
</comment>
<dbReference type="SUPFAM" id="SSF161098">
    <property type="entry name" value="MetI-like"/>
    <property type="match status" value="1"/>
</dbReference>
<dbReference type="PANTHER" id="PTHR43839:SF3">
    <property type="entry name" value="OLIGOPEPTIDE ABC TRANSPORTER, PERMEASE PROTEIN"/>
    <property type="match status" value="1"/>
</dbReference>
<dbReference type="Proteomes" id="UP001597101">
    <property type="component" value="Unassembled WGS sequence"/>
</dbReference>
<dbReference type="RefSeq" id="WP_377211326.1">
    <property type="nucleotide sequence ID" value="NZ_JBHTJV010000002.1"/>
</dbReference>
<reference evidence="8" key="1">
    <citation type="journal article" date="2019" name="Int. J. Syst. Evol. Microbiol.">
        <title>The Global Catalogue of Microorganisms (GCM) 10K type strain sequencing project: providing services to taxonomists for standard genome sequencing and annotation.</title>
        <authorList>
            <consortium name="The Broad Institute Genomics Platform"/>
            <consortium name="The Broad Institute Genome Sequencing Center for Infectious Disease"/>
            <person name="Wu L."/>
            <person name="Ma J."/>
        </authorList>
    </citation>
    <scope>NUCLEOTIDE SEQUENCE [LARGE SCALE GENOMIC DNA]</scope>
    <source>
        <strain evidence="8">CCUG 60023</strain>
    </source>
</reference>
<dbReference type="Pfam" id="PF12911">
    <property type="entry name" value="OppC_N"/>
    <property type="match status" value="1"/>
</dbReference>
<evidence type="ECO:0000256" key="3">
    <source>
        <dbReference type="ARBA" id="ARBA00022989"/>
    </source>
</evidence>
<dbReference type="PANTHER" id="PTHR43839">
    <property type="entry name" value="OPPC IN A BINDING PROTEIN-DEPENDENT TRANSPORT SYSTEM"/>
    <property type="match status" value="1"/>
</dbReference>
<accession>A0ABW3F936</accession>
<keyword evidence="5" id="KW-0813">Transport</keyword>
<sequence>MPPGVGGGSPLPPPDTPTLPHFVSDAPFDLQSVEKLTPEQEKLYFASQLKLMWWKFKQHRVAVWSGWFLLILYASILFSEFLSPFNYQSRNTRHIYVPPQSVHFMHEGEFIGPFVYPIRQRMNMETGQREYTQNTSKPMKLEFFCSGESYYWFGLIEADNHLVCPPKNAPFYLLGTDKLGRDLLSRILQGARISLTIGLLGISVSFLLGIVIGGLAGYYGGWIDMVVQRVIEVLQSIPTIPLWLTLSAIMPANWSPILIYFGITIILGLLDWTGLARAVRSKLLALREEEYVLAAQLIGASPGRIIGRHLVPGFMSHLIASATITIPTMILGETALSFLGLGLREPITSWGVLLNEAQNINAVVITPWLLYPVIPVIFVIIAFNFLGDGLRDAADPYK</sequence>
<evidence type="ECO:0000256" key="2">
    <source>
        <dbReference type="ARBA" id="ARBA00022692"/>
    </source>
</evidence>
<evidence type="ECO:0000256" key="5">
    <source>
        <dbReference type="RuleBase" id="RU363032"/>
    </source>
</evidence>
<feature type="transmembrane region" description="Helical" evidence="5">
    <location>
        <begin position="318"/>
        <end position="343"/>
    </location>
</feature>
<dbReference type="EMBL" id="JBHTJV010000002">
    <property type="protein sequence ID" value="MFD0914971.1"/>
    <property type="molecule type" value="Genomic_DNA"/>
</dbReference>
<protein>
    <submittedName>
        <fullName evidence="7">ABC transporter permease</fullName>
    </submittedName>
</protein>
<name>A0ABW3F936_9HYPH</name>
<dbReference type="InterPro" id="IPR000515">
    <property type="entry name" value="MetI-like"/>
</dbReference>
<evidence type="ECO:0000313" key="8">
    <source>
        <dbReference type="Proteomes" id="UP001597101"/>
    </source>
</evidence>
<dbReference type="PROSITE" id="PS50928">
    <property type="entry name" value="ABC_TM1"/>
    <property type="match status" value="1"/>
</dbReference>
<proteinExistence type="inferred from homology"/>
<feature type="domain" description="ABC transmembrane type-1" evidence="6">
    <location>
        <begin position="191"/>
        <end position="382"/>
    </location>
</feature>
<keyword evidence="2 5" id="KW-0812">Transmembrane</keyword>
<gene>
    <name evidence="7" type="ORF">ACFQ14_00965</name>
</gene>
<evidence type="ECO:0000256" key="1">
    <source>
        <dbReference type="ARBA" id="ARBA00004651"/>
    </source>
</evidence>
<feature type="transmembrane region" description="Helical" evidence="5">
    <location>
        <begin position="363"/>
        <end position="386"/>
    </location>
</feature>
<dbReference type="InterPro" id="IPR025966">
    <property type="entry name" value="OppC_N"/>
</dbReference>
<organism evidence="7 8">
    <name type="scientific">Pseudahrensia aquimaris</name>
    <dbReference type="NCBI Taxonomy" id="744461"/>
    <lineage>
        <taxon>Bacteria</taxon>
        <taxon>Pseudomonadati</taxon>
        <taxon>Pseudomonadota</taxon>
        <taxon>Alphaproteobacteria</taxon>
        <taxon>Hyphomicrobiales</taxon>
        <taxon>Ahrensiaceae</taxon>
        <taxon>Pseudahrensia</taxon>
    </lineage>
</organism>
<keyword evidence="4 5" id="KW-0472">Membrane</keyword>
<dbReference type="CDD" id="cd06261">
    <property type="entry name" value="TM_PBP2"/>
    <property type="match status" value="1"/>
</dbReference>
<evidence type="ECO:0000259" key="6">
    <source>
        <dbReference type="PROSITE" id="PS50928"/>
    </source>
</evidence>
<evidence type="ECO:0000256" key="4">
    <source>
        <dbReference type="ARBA" id="ARBA00023136"/>
    </source>
</evidence>
<dbReference type="Pfam" id="PF00528">
    <property type="entry name" value="BPD_transp_1"/>
    <property type="match status" value="1"/>
</dbReference>
<feature type="transmembrane region" description="Helical" evidence="5">
    <location>
        <begin position="61"/>
        <end position="83"/>
    </location>
</feature>
<comment type="subcellular location">
    <subcellularLocation>
        <location evidence="1 5">Cell membrane</location>
        <topology evidence="1 5">Multi-pass membrane protein</topology>
    </subcellularLocation>
</comment>
<comment type="similarity">
    <text evidence="5">Belongs to the binding-protein-dependent transport system permease family.</text>
</comment>
<evidence type="ECO:0000313" key="7">
    <source>
        <dbReference type="EMBL" id="MFD0914971.1"/>
    </source>
</evidence>
<keyword evidence="8" id="KW-1185">Reference proteome</keyword>